<feature type="domain" description="Succinylglutamate desuccinylase/Aspartoacylase catalytic" evidence="5">
    <location>
        <begin position="50"/>
        <end position="204"/>
    </location>
</feature>
<dbReference type="RefSeq" id="WP_117314503.1">
    <property type="nucleotide sequence ID" value="NZ_QQSW01000001.1"/>
</dbReference>
<comment type="caution">
    <text evidence="6">The sequence shown here is derived from an EMBL/GenBank/DDBJ whole genome shotgun (WGS) entry which is preliminary data.</text>
</comment>
<protein>
    <submittedName>
        <fullName evidence="6">Succinylglutamate desuccinylase/aspartoacylase family protein</fullName>
    </submittedName>
</protein>
<dbReference type="InterPro" id="IPR055438">
    <property type="entry name" value="AstE_AspA_cat"/>
</dbReference>
<evidence type="ECO:0000313" key="6">
    <source>
        <dbReference type="EMBL" id="TCO77634.1"/>
    </source>
</evidence>
<keyword evidence="3" id="KW-0378">Hydrolase</keyword>
<name>A0A4R2KUQ5_9GAMM</name>
<dbReference type="GO" id="GO:0046872">
    <property type="term" value="F:metal ion binding"/>
    <property type="evidence" value="ECO:0007669"/>
    <property type="project" value="UniProtKB-KW"/>
</dbReference>
<keyword evidence="2" id="KW-0479">Metal-binding</keyword>
<evidence type="ECO:0000256" key="2">
    <source>
        <dbReference type="ARBA" id="ARBA00022723"/>
    </source>
</evidence>
<proteinExistence type="predicted"/>
<evidence type="ECO:0000256" key="3">
    <source>
        <dbReference type="ARBA" id="ARBA00022801"/>
    </source>
</evidence>
<sequence length="351" mass="38454">MRRRFTFLHNPGEHDLAQSPEAMLSRYRGPLCIKVDGEDRSRCRALVTLLHGNEPSGLHAIWHWLRSAERPAVNLLLMIASVSAALCEPLFSHRMLPRARDLNRCFRPPFEDEQGRLAEEILTLLELHDPEAVVDMHNTSGRGPDFAVVAFDDPFHDAIAAFFTHRLVVCSLGLGALMESSSDTRPIVTVEVGGCEDPRADTIALAGLQRFAQAPRISPQHGNATPLEKLDAPLRLELRDGVTLTYADTPQRGHDVTLNPVIEHHNFGTVTVNTPLGWSDADPRQLFQARDASGLCAVRQLVQVIDGVLYPAQTLILFMITTHAGIAESDCLFYAVSADGSPISGTGPVGI</sequence>
<evidence type="ECO:0000256" key="4">
    <source>
        <dbReference type="ARBA" id="ARBA00022833"/>
    </source>
</evidence>
<dbReference type="Pfam" id="PF24827">
    <property type="entry name" value="AstE_AspA_cat"/>
    <property type="match status" value="1"/>
</dbReference>
<dbReference type="SUPFAM" id="SSF53187">
    <property type="entry name" value="Zn-dependent exopeptidases"/>
    <property type="match status" value="1"/>
</dbReference>
<keyword evidence="7" id="KW-1185">Reference proteome</keyword>
<gene>
    <name evidence="6" type="ORF">EV688_10291</name>
</gene>
<keyword evidence="4" id="KW-0862">Zinc</keyword>
<evidence type="ECO:0000259" key="5">
    <source>
        <dbReference type="Pfam" id="PF24827"/>
    </source>
</evidence>
<comment type="cofactor">
    <cofactor evidence="1">
        <name>Zn(2+)</name>
        <dbReference type="ChEBI" id="CHEBI:29105"/>
    </cofactor>
</comment>
<organism evidence="6 7">
    <name type="scientific">Chromatocurvus halotolerans</name>
    <dbReference type="NCBI Taxonomy" id="1132028"/>
    <lineage>
        <taxon>Bacteria</taxon>
        <taxon>Pseudomonadati</taxon>
        <taxon>Pseudomonadota</taxon>
        <taxon>Gammaproteobacteria</taxon>
        <taxon>Cellvibrionales</taxon>
        <taxon>Halieaceae</taxon>
        <taxon>Chromatocurvus</taxon>
    </lineage>
</organism>
<dbReference type="EMBL" id="SLWX01000002">
    <property type="protein sequence ID" value="TCO77634.1"/>
    <property type="molecule type" value="Genomic_DNA"/>
</dbReference>
<evidence type="ECO:0000313" key="7">
    <source>
        <dbReference type="Proteomes" id="UP000294980"/>
    </source>
</evidence>
<dbReference type="Proteomes" id="UP000294980">
    <property type="component" value="Unassembled WGS sequence"/>
</dbReference>
<dbReference type="GO" id="GO:0016788">
    <property type="term" value="F:hydrolase activity, acting on ester bonds"/>
    <property type="evidence" value="ECO:0007669"/>
    <property type="project" value="InterPro"/>
</dbReference>
<dbReference type="OrthoDB" id="9782876at2"/>
<reference evidence="6 7" key="1">
    <citation type="submission" date="2019-03" db="EMBL/GenBank/DDBJ databases">
        <title>Genomic Encyclopedia of Type Strains, Phase IV (KMG-IV): sequencing the most valuable type-strain genomes for metagenomic binning, comparative biology and taxonomic classification.</title>
        <authorList>
            <person name="Goeker M."/>
        </authorList>
    </citation>
    <scope>NUCLEOTIDE SEQUENCE [LARGE SCALE GENOMIC DNA]</scope>
    <source>
        <strain evidence="6 7">DSM 23344</strain>
    </source>
</reference>
<dbReference type="Gene3D" id="3.40.630.10">
    <property type="entry name" value="Zn peptidases"/>
    <property type="match status" value="1"/>
</dbReference>
<dbReference type="AlphaFoldDB" id="A0A4R2KUQ5"/>
<accession>A0A4R2KUQ5</accession>
<evidence type="ECO:0000256" key="1">
    <source>
        <dbReference type="ARBA" id="ARBA00001947"/>
    </source>
</evidence>